<keyword evidence="3" id="KW-0762">Sugar transport</keyword>
<dbReference type="InterPro" id="IPR050445">
    <property type="entry name" value="Bact_polysacc_biosynth/exp"/>
</dbReference>
<organism evidence="3 4">
    <name type="scientific">Saccharobesus litoralis</name>
    <dbReference type="NCBI Taxonomy" id="2172099"/>
    <lineage>
        <taxon>Bacteria</taxon>
        <taxon>Pseudomonadati</taxon>
        <taxon>Pseudomonadota</taxon>
        <taxon>Gammaproteobacteria</taxon>
        <taxon>Alteromonadales</taxon>
        <taxon>Alteromonadaceae</taxon>
        <taxon>Saccharobesus</taxon>
    </lineage>
</organism>
<protein>
    <submittedName>
        <fullName evidence="3">Sugar transporter</fullName>
    </submittedName>
</protein>
<dbReference type="OrthoDB" id="5580984at2"/>
<dbReference type="GO" id="GO:0005886">
    <property type="term" value="C:plasma membrane"/>
    <property type="evidence" value="ECO:0007669"/>
    <property type="project" value="TreeGrafter"/>
</dbReference>
<sequence>MAVLFAYLFFIASDQYESTATVVVKQSEDAVSASAIPLLGIDGGQSKDAYLIQAYILSKDMLQHLDKTVDLRQHYVEFDADWLSRLNTQATMEDYFAYYQDKVEVRFDEVSGLIEISVKTFEPQFSHQVINAIVSQAEVFINQLGQQVAQDEVSFVEKELKRAHNNLSELTQQLTDFQSSQQIFSTEQQSAAVLASLAELNSNLISKKTELQHLLAYMHASAPEVVTLKSQINAIESQIAEQKTHLVSRSDSALNQLDIQYRNLTMQIEFASDVYKAALLGLEQTRVEAHRKLKHLSVVTHPTIADEALYPRRVYWFVTISILMAMLYSIVVMILATVKEHKED</sequence>
<accession>A0A2S0VW38</accession>
<gene>
    <name evidence="3" type="ORF">C2869_19225</name>
</gene>
<keyword evidence="4" id="KW-1185">Reference proteome</keyword>
<proteinExistence type="predicted"/>
<evidence type="ECO:0000313" key="4">
    <source>
        <dbReference type="Proteomes" id="UP000244441"/>
    </source>
</evidence>
<dbReference type="RefSeq" id="WP_108604464.1">
    <property type="nucleotide sequence ID" value="NZ_CP026604.1"/>
</dbReference>
<dbReference type="AlphaFoldDB" id="A0A2S0VW38"/>
<reference evidence="3 4" key="1">
    <citation type="submission" date="2018-01" db="EMBL/GenBank/DDBJ databases">
        <title>Genome sequence of a Cantenovulum-like bacteria.</title>
        <authorList>
            <person name="Tan W.R."/>
            <person name="Lau N.-S."/>
            <person name="Go F."/>
            <person name="Amirul A.-A.A."/>
        </authorList>
    </citation>
    <scope>NUCLEOTIDE SEQUENCE [LARGE SCALE GENOMIC DNA]</scope>
    <source>
        <strain evidence="3 4">CCB-QB4</strain>
    </source>
</reference>
<feature type="transmembrane region" description="Helical" evidence="2">
    <location>
        <begin position="314"/>
        <end position="338"/>
    </location>
</feature>
<dbReference type="PANTHER" id="PTHR32309:SF13">
    <property type="entry name" value="FERRIC ENTEROBACTIN TRANSPORT PROTEIN FEPE"/>
    <property type="match status" value="1"/>
</dbReference>
<keyword evidence="2" id="KW-0812">Transmembrane</keyword>
<keyword evidence="2" id="KW-1133">Transmembrane helix</keyword>
<evidence type="ECO:0000256" key="1">
    <source>
        <dbReference type="SAM" id="Coils"/>
    </source>
</evidence>
<dbReference type="Proteomes" id="UP000244441">
    <property type="component" value="Chromosome"/>
</dbReference>
<evidence type="ECO:0000256" key="2">
    <source>
        <dbReference type="SAM" id="Phobius"/>
    </source>
</evidence>
<evidence type="ECO:0000313" key="3">
    <source>
        <dbReference type="EMBL" id="AWB68405.1"/>
    </source>
</evidence>
<dbReference type="KEGG" id="cate:C2869_19225"/>
<keyword evidence="3" id="KW-0813">Transport</keyword>
<name>A0A2S0VW38_9ALTE</name>
<feature type="coiled-coil region" evidence="1">
    <location>
        <begin position="146"/>
        <end position="180"/>
    </location>
</feature>
<dbReference type="PANTHER" id="PTHR32309">
    <property type="entry name" value="TYROSINE-PROTEIN KINASE"/>
    <property type="match status" value="1"/>
</dbReference>
<keyword evidence="2" id="KW-0472">Membrane</keyword>
<dbReference type="GO" id="GO:0004713">
    <property type="term" value="F:protein tyrosine kinase activity"/>
    <property type="evidence" value="ECO:0007669"/>
    <property type="project" value="TreeGrafter"/>
</dbReference>
<keyword evidence="1" id="KW-0175">Coiled coil</keyword>
<dbReference type="EMBL" id="CP026604">
    <property type="protein sequence ID" value="AWB68405.1"/>
    <property type="molecule type" value="Genomic_DNA"/>
</dbReference>